<proteinExistence type="predicted"/>
<accession>A0ABY3VY12</accession>
<sequence>MALLNTALISSFEKGGVPIVFKSNHCLGKDIGRSEGHVIILLLRLYEGGFIVMWDSANFKCYPI</sequence>
<organism evidence="2 3">
    <name type="scientific">Bartonella krasnovii</name>
    <dbReference type="NCBI Taxonomy" id="2267275"/>
    <lineage>
        <taxon>Bacteria</taxon>
        <taxon>Pseudomonadati</taxon>
        <taxon>Pseudomonadota</taxon>
        <taxon>Alphaproteobacteria</taxon>
        <taxon>Hyphomicrobiales</taxon>
        <taxon>Bartonellaceae</taxon>
        <taxon>Bartonella</taxon>
    </lineage>
</organism>
<reference evidence="2 3" key="1">
    <citation type="submission" date="2022-02" db="EMBL/GenBank/DDBJ databases">
        <title>Genomic structural plasticity of rodent-associated Bartonella in nature.</title>
        <authorList>
            <person name="Sousa K.C.M."/>
            <person name="Gutierrez R."/>
            <person name="Yahalomi D."/>
            <person name="Shalit T."/>
            <person name="Markus B."/>
            <person name="Nachum-Biala Y."/>
            <person name="Hawlena H."/>
            <person name="Marcos-Hadad E."/>
            <person name="Hazkani-Covo E."/>
            <person name="Neves H.R."/>
            <person name="Covo S."/>
            <person name="Harrus S."/>
        </authorList>
    </citation>
    <scope>NUCLEOTIDE SEQUENCE [LARGE SCALE GENOMIC DNA]</scope>
    <source>
        <strain evidence="2 3">B35_1_2</strain>
    </source>
</reference>
<keyword evidence="3" id="KW-1185">Reference proteome</keyword>
<gene>
    <name evidence="2" type="ORF">MNL13_06680</name>
</gene>
<evidence type="ECO:0000313" key="3">
    <source>
        <dbReference type="Proteomes" id="UP000829580"/>
    </source>
</evidence>
<dbReference type="EMBL" id="CP093033">
    <property type="protein sequence ID" value="UNF28884.1"/>
    <property type="molecule type" value="Genomic_DNA"/>
</dbReference>
<dbReference type="RefSeq" id="WP_241436013.1">
    <property type="nucleotide sequence ID" value="NZ_CP093033.1"/>
</dbReference>
<dbReference type="InterPro" id="IPR005090">
    <property type="entry name" value="RepC_N"/>
</dbReference>
<protein>
    <recommendedName>
        <fullName evidence="1">Plasmid replication protein C N-terminal domain-containing protein</fullName>
    </recommendedName>
</protein>
<evidence type="ECO:0000313" key="2">
    <source>
        <dbReference type="EMBL" id="UNF28884.1"/>
    </source>
</evidence>
<dbReference type="Pfam" id="PF03428">
    <property type="entry name" value="RP-C"/>
    <property type="match status" value="1"/>
</dbReference>
<dbReference type="Proteomes" id="UP000829580">
    <property type="component" value="Chromosome"/>
</dbReference>
<evidence type="ECO:0000259" key="1">
    <source>
        <dbReference type="Pfam" id="PF03428"/>
    </source>
</evidence>
<feature type="domain" description="Plasmid replication protein C N-terminal" evidence="1">
    <location>
        <begin position="2"/>
        <end position="63"/>
    </location>
</feature>
<name>A0ABY3VY12_9HYPH</name>